<reference evidence="2" key="1">
    <citation type="journal article" date="2020" name="Stud. Mycol.">
        <title>101 Dothideomycetes genomes: a test case for predicting lifestyles and emergence of pathogens.</title>
        <authorList>
            <person name="Haridas S."/>
            <person name="Albert R."/>
            <person name="Binder M."/>
            <person name="Bloem J."/>
            <person name="Labutti K."/>
            <person name="Salamov A."/>
            <person name="Andreopoulos B."/>
            <person name="Baker S."/>
            <person name="Barry K."/>
            <person name="Bills G."/>
            <person name="Bluhm B."/>
            <person name="Cannon C."/>
            <person name="Castanera R."/>
            <person name="Culley D."/>
            <person name="Daum C."/>
            <person name="Ezra D."/>
            <person name="Gonzalez J."/>
            <person name="Henrissat B."/>
            <person name="Kuo A."/>
            <person name="Liang C."/>
            <person name="Lipzen A."/>
            <person name="Lutzoni F."/>
            <person name="Magnuson J."/>
            <person name="Mondo S."/>
            <person name="Nolan M."/>
            <person name="Ohm R."/>
            <person name="Pangilinan J."/>
            <person name="Park H.-J."/>
            <person name="Ramirez L."/>
            <person name="Alfaro M."/>
            <person name="Sun H."/>
            <person name="Tritt A."/>
            <person name="Yoshinaga Y."/>
            <person name="Zwiers L.-H."/>
            <person name="Turgeon B."/>
            <person name="Goodwin S."/>
            <person name="Spatafora J."/>
            <person name="Crous P."/>
            <person name="Grigoriev I."/>
        </authorList>
    </citation>
    <scope>NUCLEOTIDE SEQUENCE</scope>
    <source>
        <strain evidence="2">CBS 115976</strain>
    </source>
</reference>
<evidence type="ECO:0000313" key="2">
    <source>
        <dbReference type="EMBL" id="KAF2667653.1"/>
    </source>
</evidence>
<keyword evidence="1" id="KW-0472">Membrane</keyword>
<keyword evidence="1" id="KW-1133">Transmembrane helix</keyword>
<evidence type="ECO:0000313" key="3">
    <source>
        <dbReference type="Proteomes" id="UP000799302"/>
    </source>
</evidence>
<keyword evidence="1" id="KW-0812">Transmembrane</keyword>
<keyword evidence="3" id="KW-1185">Reference proteome</keyword>
<protein>
    <submittedName>
        <fullName evidence="2">Uncharacterized protein</fullName>
    </submittedName>
</protein>
<dbReference type="Proteomes" id="UP000799302">
    <property type="component" value="Unassembled WGS sequence"/>
</dbReference>
<dbReference type="EMBL" id="MU004237">
    <property type="protein sequence ID" value="KAF2667653.1"/>
    <property type="molecule type" value="Genomic_DNA"/>
</dbReference>
<sequence length="95" mass="10803">MSFVMCLRKKQTRISDNHKAYGIYGGTGAIILFLLLKLPRAPPHSLPCLILTRRNVTSIAAFNNLGRDQRSRLNPIKSSIEMKSERLPKRSLRLL</sequence>
<accession>A0A6A6U8M9</accession>
<name>A0A6A6U8M9_9PEZI</name>
<evidence type="ECO:0000256" key="1">
    <source>
        <dbReference type="SAM" id="Phobius"/>
    </source>
</evidence>
<feature type="transmembrane region" description="Helical" evidence="1">
    <location>
        <begin position="21"/>
        <end position="38"/>
    </location>
</feature>
<dbReference type="AlphaFoldDB" id="A0A6A6U8M9"/>
<organism evidence="2 3">
    <name type="scientific">Microthyrium microscopicum</name>
    <dbReference type="NCBI Taxonomy" id="703497"/>
    <lineage>
        <taxon>Eukaryota</taxon>
        <taxon>Fungi</taxon>
        <taxon>Dikarya</taxon>
        <taxon>Ascomycota</taxon>
        <taxon>Pezizomycotina</taxon>
        <taxon>Dothideomycetes</taxon>
        <taxon>Dothideomycetes incertae sedis</taxon>
        <taxon>Microthyriales</taxon>
        <taxon>Microthyriaceae</taxon>
        <taxon>Microthyrium</taxon>
    </lineage>
</organism>
<proteinExistence type="predicted"/>
<gene>
    <name evidence="2" type="ORF">BT63DRAFT_426512</name>
</gene>